<accession>A0ABD7V5Y8</accession>
<proteinExistence type="predicted"/>
<organism evidence="2 3">
    <name type="scientific">Gordonia paraffinivorans</name>
    <dbReference type="NCBI Taxonomy" id="175628"/>
    <lineage>
        <taxon>Bacteria</taxon>
        <taxon>Bacillati</taxon>
        <taxon>Actinomycetota</taxon>
        <taxon>Actinomycetes</taxon>
        <taxon>Mycobacteriales</taxon>
        <taxon>Gordoniaceae</taxon>
        <taxon>Gordonia</taxon>
    </lineage>
</organism>
<dbReference type="Pfam" id="PF10825">
    <property type="entry name" value="DUF2752"/>
    <property type="match status" value="1"/>
</dbReference>
<name>A0ABD7V5Y8_9ACTN</name>
<keyword evidence="1" id="KW-0812">Transmembrane</keyword>
<protein>
    <submittedName>
        <fullName evidence="2">Protein of uncharacterized function (DUF2752)</fullName>
    </submittedName>
</protein>
<feature type="transmembrane region" description="Helical" evidence="1">
    <location>
        <begin position="99"/>
        <end position="121"/>
    </location>
</feature>
<gene>
    <name evidence="2" type="ORF">NCTC8139_03283</name>
</gene>
<dbReference type="InterPro" id="IPR021215">
    <property type="entry name" value="DUF2752"/>
</dbReference>
<dbReference type="AlphaFoldDB" id="A0ABD7V5Y8"/>
<reference evidence="2 3" key="1">
    <citation type="submission" date="2019-02" db="EMBL/GenBank/DDBJ databases">
        <authorList>
            <consortium name="Pathogen Informatics"/>
        </authorList>
    </citation>
    <scope>NUCLEOTIDE SEQUENCE [LARGE SCALE GENOMIC DNA]</scope>
    <source>
        <strain evidence="2 3">3012STDY6756503</strain>
    </source>
</reference>
<feature type="transmembrane region" description="Helical" evidence="1">
    <location>
        <begin position="36"/>
        <end position="56"/>
    </location>
</feature>
<evidence type="ECO:0000313" key="2">
    <source>
        <dbReference type="EMBL" id="VFA89715.1"/>
    </source>
</evidence>
<keyword evidence="1" id="KW-0472">Membrane</keyword>
<evidence type="ECO:0000256" key="1">
    <source>
        <dbReference type="SAM" id="Phobius"/>
    </source>
</evidence>
<keyword evidence="1" id="KW-1133">Transmembrane helix</keyword>
<sequence length="165" mass="17344">MRAGADDAGAVSTGVGPPGRIASVGRRLSTLPAHPVLGPAAVLSGVGMCCAAIWFGDPTTPGGVLPVCPTKFFLGITCPGCGMQRAIYSLLHGDLAAALHYNAVGVIALALLLVSFGTYCLRLWTGRRICGWHNLRWSAVAVLLVVIAWFVVRNIPVQPFWSLHV</sequence>
<feature type="transmembrane region" description="Helical" evidence="1">
    <location>
        <begin position="133"/>
        <end position="152"/>
    </location>
</feature>
<dbReference type="EMBL" id="CAACYD010000007">
    <property type="protein sequence ID" value="VFA89715.1"/>
    <property type="molecule type" value="Genomic_DNA"/>
</dbReference>
<comment type="caution">
    <text evidence="2">The sequence shown here is derived from an EMBL/GenBank/DDBJ whole genome shotgun (WGS) entry which is preliminary data.</text>
</comment>
<dbReference type="Proteomes" id="UP000360750">
    <property type="component" value="Unassembled WGS sequence"/>
</dbReference>
<evidence type="ECO:0000313" key="3">
    <source>
        <dbReference type="Proteomes" id="UP000360750"/>
    </source>
</evidence>